<gene>
    <name evidence="7" type="ORF">DICVIV_10860</name>
</gene>
<keyword evidence="3 6" id="KW-0812">Transmembrane</keyword>
<evidence type="ECO:0000256" key="6">
    <source>
        <dbReference type="SAM" id="Phobius"/>
    </source>
</evidence>
<feature type="transmembrane region" description="Helical" evidence="6">
    <location>
        <begin position="307"/>
        <end position="327"/>
    </location>
</feature>
<accession>A0A0D8XHB3</accession>
<dbReference type="InterPro" id="IPR010291">
    <property type="entry name" value="Ion_channel_UNC-93"/>
</dbReference>
<comment type="subcellular location">
    <subcellularLocation>
        <location evidence="1">Membrane</location>
        <topology evidence="1">Multi-pass membrane protein</topology>
    </subcellularLocation>
</comment>
<dbReference type="OrthoDB" id="5856527at2759"/>
<feature type="transmembrane region" description="Helical" evidence="6">
    <location>
        <begin position="274"/>
        <end position="295"/>
    </location>
</feature>
<feature type="transmembrane region" description="Helical" evidence="6">
    <location>
        <begin position="90"/>
        <end position="106"/>
    </location>
</feature>
<keyword evidence="4 6" id="KW-1133">Transmembrane helix</keyword>
<protein>
    <recommendedName>
        <fullName evidence="9">Transporter, major facilitator family protein</fullName>
    </recommendedName>
</protein>
<proteinExistence type="inferred from homology"/>
<evidence type="ECO:0000256" key="3">
    <source>
        <dbReference type="ARBA" id="ARBA00022692"/>
    </source>
</evidence>
<feature type="transmembrane region" description="Helical" evidence="6">
    <location>
        <begin position="12"/>
        <end position="34"/>
    </location>
</feature>
<dbReference type="PANTHER" id="PTHR23294">
    <property type="entry name" value="ET TRANSLATION PRODUCT-RELATED"/>
    <property type="match status" value="1"/>
</dbReference>
<evidence type="ECO:0000313" key="7">
    <source>
        <dbReference type="EMBL" id="KJH43139.1"/>
    </source>
</evidence>
<dbReference type="InterPro" id="IPR051617">
    <property type="entry name" value="UNC-93-like_regulator"/>
</dbReference>
<evidence type="ECO:0000256" key="5">
    <source>
        <dbReference type="ARBA" id="ARBA00023136"/>
    </source>
</evidence>
<dbReference type="PANTHER" id="PTHR23294:SF18">
    <property type="entry name" value="UNC93-LIKE PROTEIN MFSD11"/>
    <property type="match status" value="1"/>
</dbReference>
<evidence type="ECO:0000256" key="1">
    <source>
        <dbReference type="ARBA" id="ARBA00004141"/>
    </source>
</evidence>
<comment type="similarity">
    <text evidence="2">Belongs to the unc-93 family.</text>
</comment>
<evidence type="ECO:0008006" key="9">
    <source>
        <dbReference type="Google" id="ProtNLM"/>
    </source>
</evidence>
<keyword evidence="5 6" id="KW-0472">Membrane</keyword>
<dbReference type="SUPFAM" id="SSF103473">
    <property type="entry name" value="MFS general substrate transporter"/>
    <property type="match status" value="1"/>
</dbReference>
<dbReference type="EMBL" id="KN716588">
    <property type="protein sequence ID" value="KJH43139.1"/>
    <property type="molecule type" value="Genomic_DNA"/>
</dbReference>
<feature type="transmembrane region" description="Helical" evidence="6">
    <location>
        <begin position="213"/>
        <end position="232"/>
    </location>
</feature>
<evidence type="ECO:0000256" key="2">
    <source>
        <dbReference type="ARBA" id="ARBA00009172"/>
    </source>
</evidence>
<keyword evidence="8" id="KW-1185">Reference proteome</keyword>
<feature type="transmembrane region" description="Helical" evidence="6">
    <location>
        <begin position="339"/>
        <end position="358"/>
    </location>
</feature>
<reference evidence="7 8" key="1">
    <citation type="submission" date="2013-11" db="EMBL/GenBank/DDBJ databases">
        <title>Draft genome of the bovine lungworm Dictyocaulus viviparus.</title>
        <authorList>
            <person name="Mitreva M."/>
        </authorList>
    </citation>
    <scope>NUCLEOTIDE SEQUENCE [LARGE SCALE GENOMIC DNA]</scope>
    <source>
        <strain evidence="7 8">HannoverDv2000</strain>
    </source>
</reference>
<dbReference type="Pfam" id="PF05978">
    <property type="entry name" value="UNC-93"/>
    <property type="match status" value="1"/>
</dbReference>
<organism evidence="7 8">
    <name type="scientific">Dictyocaulus viviparus</name>
    <name type="common">Bovine lungworm</name>
    <dbReference type="NCBI Taxonomy" id="29172"/>
    <lineage>
        <taxon>Eukaryota</taxon>
        <taxon>Metazoa</taxon>
        <taxon>Ecdysozoa</taxon>
        <taxon>Nematoda</taxon>
        <taxon>Chromadorea</taxon>
        <taxon>Rhabditida</taxon>
        <taxon>Rhabditina</taxon>
        <taxon>Rhabditomorpha</taxon>
        <taxon>Strongyloidea</taxon>
        <taxon>Metastrongylidae</taxon>
        <taxon>Dictyocaulus</taxon>
    </lineage>
</organism>
<evidence type="ECO:0000313" key="8">
    <source>
        <dbReference type="Proteomes" id="UP000053766"/>
    </source>
</evidence>
<evidence type="ECO:0000256" key="4">
    <source>
        <dbReference type="ARBA" id="ARBA00022989"/>
    </source>
</evidence>
<dbReference type="Proteomes" id="UP000053766">
    <property type="component" value="Unassembled WGS sequence"/>
</dbReference>
<dbReference type="AlphaFoldDB" id="A0A0D8XHB3"/>
<sequence>MFRTALKEMGISPTFELLCIILLGLGQMCIMTGYDTQSFIAESVLHAVNGREPTRIDTYAGYYGQATCYASYMIACLFAPSVLTALSPKWTLFVGSVCFTIYQIGFLYLQKYYYYASCVVMGIGFALYYAGHGAYLTSHSTRKSIERNSAIAWSIACLCMVVGSGILTIIFSLNINSDRSMSSSSNSTESIVDGHRNGHEHAYRQFSDTEIRMMYGTFTAVTILSNIIFATAPSSDIANCIEGKSSMAQKTFHKEMAMIWTTVIDKRMITLMPLFFHLGFFTSFWISVYPTSLIFTKSLSDHIYLPAFYSLAIGIGEVAMGILISTMSKRFANFGLKPTMFIAFGLTTVLLCTVLLSVPPRATTEFTDDPTWLIEPSAALSTFAALLIGIADSGVNNVRNVICALALPDGRAQAFAISKFYQASAGAMLMFLSPFFSIVHYAALLFFTLSLSTACFVHVAGQTIKLERLSSKKNLTITEESVEKF</sequence>
<feature type="transmembrane region" description="Helical" evidence="6">
    <location>
        <begin position="151"/>
        <end position="175"/>
    </location>
</feature>
<name>A0A0D8XHB3_DICVI</name>
<feature type="transmembrane region" description="Helical" evidence="6">
    <location>
        <begin position="370"/>
        <end position="391"/>
    </location>
</feature>
<dbReference type="STRING" id="29172.A0A0D8XHB3"/>
<dbReference type="Gene3D" id="1.20.1250.20">
    <property type="entry name" value="MFS general substrate transporter like domains"/>
    <property type="match status" value="1"/>
</dbReference>
<dbReference type="GO" id="GO:0016020">
    <property type="term" value="C:membrane"/>
    <property type="evidence" value="ECO:0007669"/>
    <property type="project" value="UniProtKB-SubCell"/>
</dbReference>
<reference evidence="8" key="2">
    <citation type="journal article" date="2016" name="Sci. Rep.">
        <title>Dictyocaulus viviparus genome, variome and transcriptome elucidate lungworm biology and support future intervention.</title>
        <authorList>
            <person name="McNulty S.N."/>
            <person name="Strube C."/>
            <person name="Rosa B.A."/>
            <person name="Martin J.C."/>
            <person name="Tyagi R."/>
            <person name="Choi Y.J."/>
            <person name="Wang Q."/>
            <person name="Hallsworth Pepin K."/>
            <person name="Zhang X."/>
            <person name="Ozersky P."/>
            <person name="Wilson R.K."/>
            <person name="Sternberg P.W."/>
            <person name="Gasser R.B."/>
            <person name="Mitreva M."/>
        </authorList>
    </citation>
    <scope>NUCLEOTIDE SEQUENCE [LARGE SCALE GENOMIC DNA]</scope>
    <source>
        <strain evidence="8">HannoverDv2000</strain>
    </source>
</reference>
<dbReference type="InterPro" id="IPR036259">
    <property type="entry name" value="MFS_trans_sf"/>
</dbReference>
<feature type="transmembrane region" description="Helical" evidence="6">
    <location>
        <begin position="112"/>
        <end position="130"/>
    </location>
</feature>
<feature type="transmembrane region" description="Helical" evidence="6">
    <location>
        <begin position="438"/>
        <end position="460"/>
    </location>
</feature>